<protein>
    <recommendedName>
        <fullName evidence="7">DUF3857 domain-containing protein</fullName>
    </recommendedName>
</protein>
<feature type="compositionally biased region" description="Low complexity" evidence="1">
    <location>
        <begin position="470"/>
        <end position="479"/>
    </location>
</feature>
<dbReference type="InterPro" id="IPR024618">
    <property type="entry name" value="DUF3857"/>
</dbReference>
<evidence type="ECO:0000313" key="6">
    <source>
        <dbReference type="Proteomes" id="UP000239366"/>
    </source>
</evidence>
<comment type="caution">
    <text evidence="5">The sequence shown here is derived from an EMBL/GenBank/DDBJ whole genome shotgun (WGS) entry which is preliminary data.</text>
</comment>
<evidence type="ECO:0000256" key="2">
    <source>
        <dbReference type="SAM" id="SignalP"/>
    </source>
</evidence>
<keyword evidence="2" id="KW-0732">Signal</keyword>
<accession>A0A2S7T711</accession>
<dbReference type="Proteomes" id="UP000239366">
    <property type="component" value="Unassembled WGS sequence"/>
</dbReference>
<dbReference type="Gene3D" id="2.60.40.3140">
    <property type="match status" value="1"/>
</dbReference>
<name>A0A2S7T711_9FLAO</name>
<organism evidence="5 6">
    <name type="scientific">Aureicoccus marinus</name>
    <dbReference type="NCBI Taxonomy" id="754435"/>
    <lineage>
        <taxon>Bacteria</taxon>
        <taxon>Pseudomonadati</taxon>
        <taxon>Bacteroidota</taxon>
        <taxon>Flavobacteriia</taxon>
        <taxon>Flavobacteriales</taxon>
        <taxon>Flavobacteriaceae</taxon>
        <taxon>Aureicoccus</taxon>
    </lineage>
</organism>
<evidence type="ECO:0000313" key="5">
    <source>
        <dbReference type="EMBL" id="PQJ15719.1"/>
    </source>
</evidence>
<feature type="region of interest" description="Disordered" evidence="1">
    <location>
        <begin position="460"/>
        <end position="479"/>
    </location>
</feature>
<feature type="domain" description="DUF3857" evidence="4">
    <location>
        <begin position="53"/>
        <end position="188"/>
    </location>
</feature>
<gene>
    <name evidence="5" type="ORF">BST99_08235</name>
</gene>
<feature type="domain" description="Transglutaminase-like" evidence="3">
    <location>
        <begin position="279"/>
        <end position="384"/>
    </location>
</feature>
<reference evidence="6" key="1">
    <citation type="submission" date="2016-11" db="EMBL/GenBank/DDBJ databases">
        <title>Trade-off between light-utilization and light-protection in marine flavobacteria.</title>
        <authorList>
            <person name="Kumagai Y."/>
            <person name="Yoshizawa S."/>
            <person name="Kogure K."/>
        </authorList>
    </citation>
    <scope>NUCLEOTIDE SEQUENCE [LARGE SCALE GENOMIC DNA]</scope>
    <source>
        <strain evidence="6">SG-18</strain>
    </source>
</reference>
<proteinExistence type="predicted"/>
<dbReference type="EMBL" id="MQVX01000001">
    <property type="protein sequence ID" value="PQJ15719.1"/>
    <property type="molecule type" value="Genomic_DNA"/>
</dbReference>
<dbReference type="InterPro" id="IPR038765">
    <property type="entry name" value="Papain-like_cys_pep_sf"/>
</dbReference>
<dbReference type="AlphaFoldDB" id="A0A2S7T711"/>
<feature type="chain" id="PRO_5015462038" description="DUF3857 domain-containing protein" evidence="2">
    <location>
        <begin position="21"/>
        <end position="479"/>
    </location>
</feature>
<dbReference type="Pfam" id="PF12969">
    <property type="entry name" value="DUF3857"/>
    <property type="match status" value="1"/>
</dbReference>
<dbReference type="Gene3D" id="3.10.620.30">
    <property type="match status" value="1"/>
</dbReference>
<dbReference type="SUPFAM" id="SSF54001">
    <property type="entry name" value="Cysteine proteinases"/>
    <property type="match status" value="1"/>
</dbReference>
<evidence type="ECO:0008006" key="7">
    <source>
        <dbReference type="Google" id="ProtNLM"/>
    </source>
</evidence>
<keyword evidence="6" id="KW-1185">Reference proteome</keyword>
<dbReference type="RefSeq" id="WP_105001372.1">
    <property type="nucleotide sequence ID" value="NZ_MQVX01000001.1"/>
</dbReference>
<dbReference type="OrthoDB" id="8595007at2"/>
<feature type="signal peptide" evidence="2">
    <location>
        <begin position="1"/>
        <end position="20"/>
    </location>
</feature>
<evidence type="ECO:0000259" key="4">
    <source>
        <dbReference type="Pfam" id="PF12969"/>
    </source>
</evidence>
<sequence>MKTIKLIALLVFTSSLCAQFKPLPPSQIPDSLKRGADAVVQESIEEVEILSTGMMHREIRKWVTVFNQEGREAIRMIAYYDPGVKIKNLEAEIFNAAGSSIKKYKSKDFEDFAAVSGISLYEDSRVKYLHYVPQSFPYTVYFSYKEESGNTAFLPRWYPIEQYGVSVMSSQMELRYPMSLKPRFKEWNLEKFGVEKEVGPEKSSFRFPPRAALKREALSGPIYEVGPTVWPALNKFRLENVNGEGADWESFGRWQYEELIKGRDALPQSTISEVTLLLKGITDPKEKAKRIYEYVQENTRYISVQLGIGGWMPISAEEVDRVKYGDCKGLTNYTKALLSSQGIESNYAVVWAGSQKRDMVSDFASMQGNHAILNVPIDGEDIWLECTSQTLPFNYLGDFTDDRLVLMVTPDGGEIKRTHQYLDDDNTTNSEVAFSISLKEILPGATRRCMEELPMITITPGQRKKKRTSKNTTRSVGRI</sequence>
<evidence type="ECO:0000256" key="1">
    <source>
        <dbReference type="SAM" id="MobiDB-lite"/>
    </source>
</evidence>
<evidence type="ECO:0000259" key="3">
    <source>
        <dbReference type="Pfam" id="PF01841"/>
    </source>
</evidence>
<dbReference type="InterPro" id="IPR002931">
    <property type="entry name" value="Transglutaminase-like"/>
</dbReference>
<dbReference type="Pfam" id="PF01841">
    <property type="entry name" value="Transglut_core"/>
    <property type="match status" value="1"/>
</dbReference>